<dbReference type="AlphaFoldDB" id="A0A1H8H8U9"/>
<proteinExistence type="predicted"/>
<evidence type="ECO:0000256" key="1">
    <source>
        <dbReference type="SAM" id="Phobius"/>
    </source>
</evidence>
<feature type="transmembrane region" description="Helical" evidence="1">
    <location>
        <begin position="6"/>
        <end position="28"/>
    </location>
</feature>
<sequence length="56" mass="6472">MTVDRLLMITLMMVPFFLLAFGLLWRILPPKQINKLYGYRHPRKPGILPTGTVEAC</sequence>
<keyword evidence="1" id="KW-1133">Transmembrane helix</keyword>
<dbReference type="Proteomes" id="UP000199300">
    <property type="component" value="Unassembled WGS sequence"/>
</dbReference>
<gene>
    <name evidence="2" type="ORF">SAMN04488134_101280</name>
</gene>
<dbReference type="EMBL" id="FODJ01000001">
    <property type="protein sequence ID" value="SEN52454.1"/>
    <property type="molecule type" value="Genomic_DNA"/>
</dbReference>
<dbReference type="STRING" id="872970.SAMN04488134_101280"/>
<organism evidence="2 3">
    <name type="scientific">Amphibacillus marinus</name>
    <dbReference type="NCBI Taxonomy" id="872970"/>
    <lineage>
        <taxon>Bacteria</taxon>
        <taxon>Bacillati</taxon>
        <taxon>Bacillota</taxon>
        <taxon>Bacilli</taxon>
        <taxon>Bacillales</taxon>
        <taxon>Bacillaceae</taxon>
        <taxon>Amphibacillus</taxon>
    </lineage>
</organism>
<name>A0A1H8H8U9_9BACI</name>
<keyword evidence="1" id="KW-0472">Membrane</keyword>
<evidence type="ECO:0000313" key="3">
    <source>
        <dbReference type="Proteomes" id="UP000199300"/>
    </source>
</evidence>
<reference evidence="2 3" key="1">
    <citation type="submission" date="2016-10" db="EMBL/GenBank/DDBJ databases">
        <authorList>
            <person name="de Groot N.N."/>
        </authorList>
    </citation>
    <scope>NUCLEOTIDE SEQUENCE [LARGE SCALE GENOMIC DNA]</scope>
    <source>
        <strain evidence="2 3">CGMCC 1.10434</strain>
    </source>
</reference>
<keyword evidence="1" id="KW-0812">Transmembrane</keyword>
<evidence type="ECO:0000313" key="2">
    <source>
        <dbReference type="EMBL" id="SEN52454.1"/>
    </source>
</evidence>
<accession>A0A1H8H8U9</accession>
<keyword evidence="3" id="KW-1185">Reference proteome</keyword>
<protein>
    <submittedName>
        <fullName evidence="2">Uncharacterized protein</fullName>
    </submittedName>
</protein>